<sequence>MANRPNFLVIAADGCDGTEIKTLNTEELATAWLTSTRSQHAAQPSRCLSQTDNHTACVMSPTLERLAQVTRAT</sequence>
<evidence type="ECO:0000313" key="1">
    <source>
        <dbReference type="EMBL" id="KAI0047289.1"/>
    </source>
</evidence>
<reference evidence="1" key="1">
    <citation type="submission" date="2021-02" db="EMBL/GenBank/DDBJ databases">
        <authorList>
            <consortium name="DOE Joint Genome Institute"/>
            <person name="Ahrendt S."/>
            <person name="Looney B.P."/>
            <person name="Miyauchi S."/>
            <person name="Morin E."/>
            <person name="Drula E."/>
            <person name="Courty P.E."/>
            <person name="Chicoki N."/>
            <person name="Fauchery L."/>
            <person name="Kohler A."/>
            <person name="Kuo A."/>
            <person name="Labutti K."/>
            <person name="Pangilinan J."/>
            <person name="Lipzen A."/>
            <person name="Riley R."/>
            <person name="Andreopoulos W."/>
            <person name="He G."/>
            <person name="Johnson J."/>
            <person name="Barry K.W."/>
            <person name="Grigoriev I.V."/>
            <person name="Nagy L."/>
            <person name="Hibbett D."/>
            <person name="Henrissat B."/>
            <person name="Matheny P.B."/>
            <person name="Labbe J."/>
            <person name="Martin F."/>
        </authorList>
    </citation>
    <scope>NUCLEOTIDE SEQUENCE</scope>
    <source>
        <strain evidence="1">FP105234-sp</strain>
    </source>
</reference>
<protein>
    <submittedName>
        <fullName evidence="1">Uncharacterized protein</fullName>
    </submittedName>
</protein>
<organism evidence="1 2">
    <name type="scientific">Auriscalpium vulgare</name>
    <dbReference type="NCBI Taxonomy" id="40419"/>
    <lineage>
        <taxon>Eukaryota</taxon>
        <taxon>Fungi</taxon>
        <taxon>Dikarya</taxon>
        <taxon>Basidiomycota</taxon>
        <taxon>Agaricomycotina</taxon>
        <taxon>Agaricomycetes</taxon>
        <taxon>Russulales</taxon>
        <taxon>Auriscalpiaceae</taxon>
        <taxon>Auriscalpium</taxon>
    </lineage>
</organism>
<accession>A0ACB8RSM9</accession>
<name>A0ACB8RSM9_9AGAM</name>
<keyword evidence="2" id="KW-1185">Reference proteome</keyword>
<gene>
    <name evidence="1" type="ORF">FA95DRAFT_1265384</name>
</gene>
<dbReference type="EMBL" id="MU275907">
    <property type="protein sequence ID" value="KAI0047289.1"/>
    <property type="molecule type" value="Genomic_DNA"/>
</dbReference>
<dbReference type="Proteomes" id="UP000814033">
    <property type="component" value="Unassembled WGS sequence"/>
</dbReference>
<reference evidence="1" key="2">
    <citation type="journal article" date="2022" name="New Phytol.">
        <title>Evolutionary transition to the ectomycorrhizal habit in the genomes of a hyperdiverse lineage of mushroom-forming fungi.</title>
        <authorList>
            <person name="Looney B."/>
            <person name="Miyauchi S."/>
            <person name="Morin E."/>
            <person name="Drula E."/>
            <person name="Courty P.E."/>
            <person name="Kohler A."/>
            <person name="Kuo A."/>
            <person name="LaButti K."/>
            <person name="Pangilinan J."/>
            <person name="Lipzen A."/>
            <person name="Riley R."/>
            <person name="Andreopoulos W."/>
            <person name="He G."/>
            <person name="Johnson J."/>
            <person name="Nolan M."/>
            <person name="Tritt A."/>
            <person name="Barry K.W."/>
            <person name="Grigoriev I.V."/>
            <person name="Nagy L.G."/>
            <person name="Hibbett D."/>
            <person name="Henrissat B."/>
            <person name="Matheny P.B."/>
            <person name="Labbe J."/>
            <person name="Martin F.M."/>
        </authorList>
    </citation>
    <scope>NUCLEOTIDE SEQUENCE</scope>
    <source>
        <strain evidence="1">FP105234-sp</strain>
    </source>
</reference>
<comment type="caution">
    <text evidence="1">The sequence shown here is derived from an EMBL/GenBank/DDBJ whole genome shotgun (WGS) entry which is preliminary data.</text>
</comment>
<evidence type="ECO:0000313" key="2">
    <source>
        <dbReference type="Proteomes" id="UP000814033"/>
    </source>
</evidence>
<proteinExistence type="predicted"/>